<gene>
    <name evidence="2" type="ORF">UM93_13125</name>
</gene>
<feature type="transmembrane region" description="Helical" evidence="1">
    <location>
        <begin position="78"/>
        <end position="100"/>
    </location>
</feature>
<feature type="transmembrane region" description="Helical" evidence="1">
    <location>
        <begin position="34"/>
        <end position="58"/>
    </location>
</feature>
<dbReference type="EMBL" id="CP011005">
    <property type="protein sequence ID" value="AJT42209.1"/>
    <property type="molecule type" value="Genomic_DNA"/>
</dbReference>
<keyword evidence="1" id="KW-0472">Membrane</keyword>
<keyword evidence="3" id="KW-1185">Reference proteome</keyword>
<keyword evidence="1" id="KW-1133">Transmembrane helix</keyword>
<evidence type="ECO:0000313" key="3">
    <source>
        <dbReference type="Proteomes" id="UP000061839"/>
    </source>
</evidence>
<keyword evidence="1" id="KW-0812">Transmembrane</keyword>
<sequence length="176" mass="19380">MLGVEFSFQLAAFKASEENLRKTGEKSEENRMKVLGVISLLLGLGLLVLGFGLLSGNIELANAPGSMPRYLPTEMQGLFRWLLGVFCWSAALFFTIAWLAIRELPGLSWLSLILLVLFFPLYIFGGALMPDFSLSLMMLLILAVLLPILLSAIASLIAGAVRRSRLRKRAFGHSVH</sequence>
<dbReference type="HOGENOM" id="CLU_1522163_0_0_11"/>
<evidence type="ECO:0000313" key="2">
    <source>
        <dbReference type="EMBL" id="AJT42209.1"/>
    </source>
</evidence>
<feature type="transmembrane region" description="Helical" evidence="1">
    <location>
        <begin position="107"/>
        <end position="128"/>
    </location>
</feature>
<dbReference type="AlphaFoldDB" id="A0A0D4C0X6"/>
<reference evidence="2 3" key="1">
    <citation type="journal article" date="2015" name="Genome Announc.">
        <title>Complete Genome Sequencing of Protease-Producing Novel Arthrobacter sp. Strain IHBB 11108 Using PacBio Single-Molecule Real-Time Sequencing Technology.</title>
        <authorList>
            <person name="Kiran S."/>
            <person name="Swarnkar M.K."/>
            <person name="Pal M."/>
            <person name="Thakur R."/>
            <person name="Tewari R."/>
            <person name="Singh A.K."/>
            <person name="Gulati A."/>
        </authorList>
    </citation>
    <scope>NUCLEOTIDE SEQUENCE [LARGE SCALE GENOMIC DNA]</scope>
    <source>
        <strain evidence="2 3">IHBB 11108</strain>
    </source>
</reference>
<dbReference type="KEGG" id="ari:UM93_13125"/>
<dbReference type="PATRIC" id="fig|1618207.4.peg.2660"/>
<dbReference type="Proteomes" id="UP000061839">
    <property type="component" value="Chromosome"/>
</dbReference>
<accession>A0A0D4C0X6</accession>
<feature type="transmembrane region" description="Helical" evidence="1">
    <location>
        <begin position="134"/>
        <end position="161"/>
    </location>
</feature>
<organism evidence="2 3">
    <name type="scientific">Psychromicrobium lacuslunae</name>
    <dbReference type="NCBI Taxonomy" id="1618207"/>
    <lineage>
        <taxon>Bacteria</taxon>
        <taxon>Bacillati</taxon>
        <taxon>Actinomycetota</taxon>
        <taxon>Actinomycetes</taxon>
        <taxon>Micrococcales</taxon>
        <taxon>Micrococcaceae</taxon>
        <taxon>Psychromicrobium</taxon>
    </lineage>
</organism>
<protein>
    <submittedName>
        <fullName evidence="2">Uncharacterized protein</fullName>
    </submittedName>
</protein>
<dbReference type="RefSeq" id="WP_045075999.1">
    <property type="nucleotide sequence ID" value="NZ_CP011005.1"/>
</dbReference>
<evidence type="ECO:0000256" key="1">
    <source>
        <dbReference type="SAM" id="Phobius"/>
    </source>
</evidence>
<name>A0A0D4C0X6_9MICC</name>
<proteinExistence type="predicted"/>